<name>A0ABT8KU24_9BACT</name>
<evidence type="ECO:0000256" key="5">
    <source>
        <dbReference type="ARBA" id="ARBA00022605"/>
    </source>
</evidence>
<evidence type="ECO:0000256" key="3">
    <source>
        <dbReference type="ARBA" id="ARBA00006341"/>
    </source>
</evidence>
<dbReference type="NCBIfam" id="TIGR00119">
    <property type="entry name" value="acolac_sm"/>
    <property type="match status" value="1"/>
</dbReference>
<keyword evidence="6 8" id="KW-0100">Branched-chain amino acid biosynthesis</keyword>
<dbReference type="InterPro" id="IPR045865">
    <property type="entry name" value="ACT-like_dom_sf"/>
</dbReference>
<dbReference type="InterPro" id="IPR039557">
    <property type="entry name" value="AHAS_ACT"/>
</dbReference>
<evidence type="ECO:0000256" key="4">
    <source>
        <dbReference type="ARBA" id="ARBA00011744"/>
    </source>
</evidence>
<dbReference type="RefSeq" id="WP_346753499.1">
    <property type="nucleotide sequence ID" value="NZ_JAUJEA010000007.1"/>
</dbReference>
<feature type="domain" description="ACT" evidence="9">
    <location>
        <begin position="25"/>
        <end position="99"/>
    </location>
</feature>
<evidence type="ECO:0000313" key="10">
    <source>
        <dbReference type="EMBL" id="MDN5203477.1"/>
    </source>
</evidence>
<comment type="function">
    <text evidence="8">Catalyzes the conversion of 2 pyruvate molecules into acetolactate in the first common step of the biosynthetic pathway of the branched-amino acids such as leucine, isoleucine, and valine.</text>
</comment>
<dbReference type="CDD" id="cd04878">
    <property type="entry name" value="ACT_AHAS"/>
    <property type="match status" value="1"/>
</dbReference>
<evidence type="ECO:0000256" key="7">
    <source>
        <dbReference type="ARBA" id="ARBA00048670"/>
    </source>
</evidence>
<dbReference type="Proteomes" id="UP001172082">
    <property type="component" value="Unassembled WGS sequence"/>
</dbReference>
<dbReference type="InterPro" id="IPR019455">
    <property type="entry name" value="Acetolactate_synth_ssu_C"/>
</dbReference>
<evidence type="ECO:0000313" key="11">
    <source>
        <dbReference type="Proteomes" id="UP001172082"/>
    </source>
</evidence>
<evidence type="ECO:0000256" key="1">
    <source>
        <dbReference type="ARBA" id="ARBA00004974"/>
    </source>
</evidence>
<dbReference type="PANTHER" id="PTHR30239">
    <property type="entry name" value="ACETOLACTATE SYNTHASE SMALL SUBUNIT"/>
    <property type="match status" value="1"/>
</dbReference>
<dbReference type="InterPro" id="IPR002912">
    <property type="entry name" value="ACT_dom"/>
</dbReference>
<comment type="subunit">
    <text evidence="4 8">Dimer of large and small chains.</text>
</comment>
<accession>A0ABT8KU24</accession>
<evidence type="ECO:0000256" key="6">
    <source>
        <dbReference type="ARBA" id="ARBA00023304"/>
    </source>
</evidence>
<dbReference type="EMBL" id="JAUJEA010000007">
    <property type="protein sequence ID" value="MDN5203477.1"/>
    <property type="molecule type" value="Genomic_DNA"/>
</dbReference>
<dbReference type="InterPro" id="IPR054480">
    <property type="entry name" value="AHAS_small-like_ACT"/>
</dbReference>
<proteinExistence type="inferred from homology"/>
<evidence type="ECO:0000259" key="9">
    <source>
        <dbReference type="PROSITE" id="PS51671"/>
    </source>
</evidence>
<keyword evidence="8 10" id="KW-0808">Transferase</keyword>
<comment type="catalytic activity">
    <reaction evidence="7 8">
        <text>2 pyruvate + H(+) = (2S)-2-acetolactate + CO2</text>
        <dbReference type="Rhea" id="RHEA:25249"/>
        <dbReference type="ChEBI" id="CHEBI:15361"/>
        <dbReference type="ChEBI" id="CHEBI:15378"/>
        <dbReference type="ChEBI" id="CHEBI:16526"/>
        <dbReference type="ChEBI" id="CHEBI:58476"/>
        <dbReference type="EC" id="2.2.1.6"/>
    </reaction>
</comment>
<dbReference type="SUPFAM" id="SSF55021">
    <property type="entry name" value="ACT-like"/>
    <property type="match status" value="2"/>
</dbReference>
<dbReference type="EC" id="2.2.1.6" evidence="8"/>
<comment type="pathway">
    <text evidence="2 8">Amino-acid biosynthesis; L-valine biosynthesis; L-valine from pyruvate: step 1/4.</text>
</comment>
<dbReference type="Pfam" id="PF10369">
    <property type="entry name" value="ALS_ss_C"/>
    <property type="match status" value="1"/>
</dbReference>
<keyword evidence="11" id="KW-1185">Reference proteome</keyword>
<dbReference type="GO" id="GO:0003984">
    <property type="term" value="F:acetolactate synthase activity"/>
    <property type="evidence" value="ECO:0007669"/>
    <property type="project" value="UniProtKB-EC"/>
</dbReference>
<evidence type="ECO:0000256" key="8">
    <source>
        <dbReference type="RuleBase" id="RU368092"/>
    </source>
</evidence>
<protein>
    <recommendedName>
        <fullName evidence="8">Acetolactate synthase small subunit</fullName>
        <shortName evidence="8">AHAS</shortName>
        <shortName evidence="8">ALS</shortName>
        <ecNumber evidence="8">2.2.1.6</ecNumber>
    </recommendedName>
    <alternativeName>
        <fullName evidence="8">Acetohydroxy-acid synthase small subunit</fullName>
    </alternativeName>
</protein>
<keyword evidence="5 8" id="KW-0028">Amino-acid biosynthesis</keyword>
<gene>
    <name evidence="10" type="primary">ilvN</name>
    <name evidence="10" type="ORF">QQ008_18970</name>
</gene>
<dbReference type="InterPro" id="IPR027271">
    <property type="entry name" value="Acetolactate_synth/TF_NikR_C"/>
</dbReference>
<dbReference type="Pfam" id="PF22629">
    <property type="entry name" value="ACT_AHAS_ss"/>
    <property type="match status" value="1"/>
</dbReference>
<comment type="caution">
    <text evidence="10">The sequence shown here is derived from an EMBL/GenBank/DDBJ whole genome shotgun (WGS) entry which is preliminary data.</text>
</comment>
<reference evidence="10" key="1">
    <citation type="submission" date="2023-06" db="EMBL/GenBank/DDBJ databases">
        <title>Genomic of Parafulvivirga corallium.</title>
        <authorList>
            <person name="Wang G."/>
        </authorList>
    </citation>
    <scope>NUCLEOTIDE SEQUENCE</scope>
    <source>
        <strain evidence="10">BMA10</strain>
    </source>
</reference>
<dbReference type="PANTHER" id="PTHR30239:SF0">
    <property type="entry name" value="ACETOLACTATE SYNTHASE SMALL SUBUNIT 1, CHLOROPLASTIC"/>
    <property type="match status" value="1"/>
</dbReference>
<evidence type="ECO:0000256" key="2">
    <source>
        <dbReference type="ARBA" id="ARBA00005025"/>
    </source>
</evidence>
<sequence length="199" mass="22904">MELNDIAKTMDEELMNNHQEEKPLTISVLTENKSGLLNGVTIIFTRRKINIEAINVSITEVEGVSRYTILIRSNRETAEKVVKQIRKLVEVLGAFVYEEDEIHYQELALYKVPMSVFLQGNKIERLVRNSGARILAIERDYIVIEKTGHKNETYDLFEKLKPYGLLEFVRSGRIAVSKSKRETATFLKELEEASKIKSN</sequence>
<dbReference type="Gene3D" id="3.30.70.260">
    <property type="match status" value="1"/>
</dbReference>
<organism evidence="10 11">
    <name type="scientific">Splendidivirga corallicola</name>
    <dbReference type="NCBI Taxonomy" id="3051826"/>
    <lineage>
        <taxon>Bacteria</taxon>
        <taxon>Pseudomonadati</taxon>
        <taxon>Bacteroidota</taxon>
        <taxon>Cytophagia</taxon>
        <taxon>Cytophagales</taxon>
        <taxon>Splendidivirgaceae</taxon>
        <taxon>Splendidivirga</taxon>
    </lineage>
</organism>
<comment type="pathway">
    <text evidence="1 8">Amino-acid biosynthesis; L-isoleucine biosynthesis; L-isoleucine from 2-oxobutanoate: step 1/4.</text>
</comment>
<dbReference type="InterPro" id="IPR004789">
    <property type="entry name" value="Acetalactate_synth_ssu"/>
</dbReference>
<dbReference type="Gene3D" id="3.30.70.1150">
    <property type="entry name" value="ACT-like. Chain A, domain 2"/>
    <property type="match status" value="1"/>
</dbReference>
<comment type="similarity">
    <text evidence="3 8">Belongs to the acetolactate synthase small subunit family.</text>
</comment>
<dbReference type="PROSITE" id="PS51671">
    <property type="entry name" value="ACT"/>
    <property type="match status" value="1"/>
</dbReference>